<dbReference type="InterPro" id="IPR007349">
    <property type="entry name" value="DUF418"/>
</dbReference>
<evidence type="ECO:0000259" key="2">
    <source>
        <dbReference type="Pfam" id="PF04235"/>
    </source>
</evidence>
<name>M0CA15_9EURY</name>
<feature type="transmembrane region" description="Helical" evidence="1">
    <location>
        <begin position="238"/>
        <end position="257"/>
    </location>
</feature>
<feature type="transmembrane region" description="Helical" evidence="1">
    <location>
        <begin position="19"/>
        <end position="37"/>
    </location>
</feature>
<feature type="transmembrane region" description="Helical" evidence="1">
    <location>
        <begin position="90"/>
        <end position="109"/>
    </location>
</feature>
<accession>M0CA15</accession>
<dbReference type="PATRIC" id="fig|1227488.3.peg.1895"/>
<keyword evidence="4" id="KW-1185">Reference proteome</keyword>
<feature type="domain" description="DUF418" evidence="2">
    <location>
        <begin position="253"/>
        <end position="411"/>
    </location>
</feature>
<feature type="transmembrane region" description="Helical" evidence="1">
    <location>
        <begin position="137"/>
        <end position="158"/>
    </location>
</feature>
<feature type="transmembrane region" description="Helical" evidence="1">
    <location>
        <begin position="269"/>
        <end position="288"/>
    </location>
</feature>
<proteinExistence type="predicted"/>
<feature type="transmembrane region" description="Helical" evidence="1">
    <location>
        <begin position="375"/>
        <end position="396"/>
    </location>
</feature>
<evidence type="ECO:0000313" key="4">
    <source>
        <dbReference type="Proteomes" id="UP000011657"/>
    </source>
</evidence>
<dbReference type="OrthoDB" id="268997at2157"/>
<evidence type="ECO:0000256" key="1">
    <source>
        <dbReference type="SAM" id="Phobius"/>
    </source>
</evidence>
<gene>
    <name evidence="3" type="ORF">C477_09609</name>
</gene>
<dbReference type="PANTHER" id="PTHR30590">
    <property type="entry name" value="INNER MEMBRANE PROTEIN"/>
    <property type="match status" value="1"/>
</dbReference>
<evidence type="ECO:0000313" key="3">
    <source>
        <dbReference type="EMBL" id="ELZ18759.1"/>
    </source>
</evidence>
<reference evidence="3 4" key="1">
    <citation type="journal article" date="2014" name="PLoS Genet.">
        <title>Phylogenetically driven sequencing of extremely halophilic archaea reveals strategies for static and dynamic osmo-response.</title>
        <authorList>
            <person name="Becker E.A."/>
            <person name="Seitzer P.M."/>
            <person name="Tritt A."/>
            <person name="Larsen D."/>
            <person name="Krusor M."/>
            <person name="Yao A.I."/>
            <person name="Wu D."/>
            <person name="Madern D."/>
            <person name="Eisen J.A."/>
            <person name="Darling A.E."/>
            <person name="Facciotti M.T."/>
        </authorList>
    </citation>
    <scope>NUCLEOTIDE SEQUENCE [LARGE SCALE GENOMIC DNA]</scope>
    <source>
        <strain evidence="3 4">JCM 13891</strain>
    </source>
</reference>
<dbReference type="eggNOG" id="arCOG06418">
    <property type="taxonomic scope" value="Archaea"/>
</dbReference>
<keyword evidence="1" id="KW-0472">Membrane</keyword>
<feature type="transmembrane region" description="Helical" evidence="1">
    <location>
        <begin position="308"/>
        <end position="326"/>
    </location>
</feature>
<dbReference type="InterPro" id="IPR052529">
    <property type="entry name" value="Bact_Transport_Assoc"/>
</dbReference>
<dbReference type="PANTHER" id="PTHR30590:SF2">
    <property type="entry name" value="INNER MEMBRANE PROTEIN"/>
    <property type="match status" value="1"/>
</dbReference>
<keyword evidence="1" id="KW-1133">Transmembrane helix</keyword>
<feature type="transmembrane region" description="Helical" evidence="1">
    <location>
        <begin position="347"/>
        <end position="369"/>
    </location>
</feature>
<keyword evidence="1" id="KW-0812">Transmembrane</keyword>
<dbReference type="Pfam" id="PF04235">
    <property type="entry name" value="DUF418"/>
    <property type="match status" value="1"/>
</dbReference>
<sequence>MTSETGPTPPSERIVGLDVLRGVALLGILLVNVRVFSMPSVVLTNPTTYGDLTGANYWVWFAGHVFAQQKFLTIFTPARSEMCIRDRQKFLTIFTLLFGGGVVLFTRSAERRGRSAVGLHVRRSALLVAAGLAHAYLLWYGDILVAYGLCAIVLVIFRDHEPWDLATFGVVLLAIPSFIEVASALTMDPAAIADSWRPAESVLRSEIEAYRGGWIAQLDHRVPTAFQRQTSGFFGYSAWRVAGSMLLGMALFEWGVLTNDRSSRFYRRLILVGAASGLTAILAGVWYIEANDWSAGAALFWRQFNYWGSVPLAGAYIGIVMLFCRWRPTGLATRALAAVGRTAFSNYILQTVLATSIFYGHGLGLFGRLTRVEALGVVLAIWSVQIPLSVLWLRYFRFGPLEWLWRVLTYGERQPLLNDRRDSRADGRSSTDD</sequence>
<dbReference type="Proteomes" id="UP000011657">
    <property type="component" value="Unassembled WGS sequence"/>
</dbReference>
<organism evidence="3 4">
    <name type="scientific">Haloterrigena salina JCM 13891</name>
    <dbReference type="NCBI Taxonomy" id="1227488"/>
    <lineage>
        <taxon>Archaea</taxon>
        <taxon>Methanobacteriati</taxon>
        <taxon>Methanobacteriota</taxon>
        <taxon>Stenosarchaea group</taxon>
        <taxon>Halobacteria</taxon>
        <taxon>Halobacteriales</taxon>
        <taxon>Natrialbaceae</taxon>
        <taxon>Haloterrigena</taxon>
    </lineage>
</organism>
<dbReference type="EMBL" id="AOIS01000034">
    <property type="protein sequence ID" value="ELZ18759.1"/>
    <property type="molecule type" value="Genomic_DNA"/>
</dbReference>
<feature type="transmembrane region" description="Helical" evidence="1">
    <location>
        <begin position="165"/>
        <end position="187"/>
    </location>
</feature>
<protein>
    <recommendedName>
        <fullName evidence="2">DUF418 domain-containing protein</fullName>
    </recommendedName>
</protein>
<dbReference type="AlphaFoldDB" id="M0CA15"/>
<dbReference type="STRING" id="1227488.C477_09609"/>
<dbReference type="RefSeq" id="WP_008894226.1">
    <property type="nucleotide sequence ID" value="NZ_AOIS01000034.1"/>
</dbReference>
<comment type="caution">
    <text evidence="3">The sequence shown here is derived from an EMBL/GenBank/DDBJ whole genome shotgun (WGS) entry which is preliminary data.</text>
</comment>